<dbReference type="Gene3D" id="3.20.20.70">
    <property type="entry name" value="Aldolase class I"/>
    <property type="match status" value="1"/>
</dbReference>
<accession>A0A5D8Q9C9</accession>
<dbReference type="GO" id="GO:0046872">
    <property type="term" value="F:metal ion binding"/>
    <property type="evidence" value="ECO:0007669"/>
    <property type="project" value="UniProtKB-KW"/>
</dbReference>
<dbReference type="InterPro" id="IPR013785">
    <property type="entry name" value="Aldolase_TIM"/>
</dbReference>
<evidence type="ECO:0000313" key="13">
    <source>
        <dbReference type="Proteomes" id="UP000322976"/>
    </source>
</evidence>
<dbReference type="RefSeq" id="WP_149545979.1">
    <property type="nucleotide sequence ID" value="NZ_VTPS01000018.1"/>
</dbReference>
<dbReference type="InterPro" id="IPR001155">
    <property type="entry name" value="OxRdtase_FMN_N"/>
</dbReference>
<dbReference type="GO" id="GO:0016491">
    <property type="term" value="F:oxidoreductase activity"/>
    <property type="evidence" value="ECO:0007669"/>
    <property type="project" value="UniProtKB-KW"/>
</dbReference>
<dbReference type="AlphaFoldDB" id="A0A5D8Q9C9"/>
<evidence type="ECO:0000313" key="12">
    <source>
        <dbReference type="EMBL" id="TZE81112.1"/>
    </source>
</evidence>
<dbReference type="Gene3D" id="3.50.50.60">
    <property type="entry name" value="FAD/NAD(P)-binding domain"/>
    <property type="match status" value="1"/>
</dbReference>
<dbReference type="InterPro" id="IPR023753">
    <property type="entry name" value="FAD/NAD-binding_dom"/>
</dbReference>
<reference evidence="12 13" key="1">
    <citation type="submission" date="2019-08" db="EMBL/GenBank/DDBJ databases">
        <title>Calorimonas adulescens gen. nov., sp. nov., an anaerobic thermophilic bacterium from Sakhalin hot spring.</title>
        <authorList>
            <person name="Khomyakova M.A."/>
            <person name="Merkel A.Y."/>
            <person name="Novikov A."/>
            <person name="Bonch-Osmolovskaya E.A."/>
            <person name="Slobodkin A.I."/>
        </authorList>
    </citation>
    <scope>NUCLEOTIDE SEQUENCE [LARGE SCALE GENOMIC DNA]</scope>
    <source>
        <strain evidence="12 13">A05MB</strain>
    </source>
</reference>
<dbReference type="PANTHER" id="PTHR42917">
    <property type="entry name" value="2,4-DIENOYL-COA REDUCTASE"/>
    <property type="match status" value="1"/>
</dbReference>
<dbReference type="PRINTS" id="PR00469">
    <property type="entry name" value="PNDRDTASEII"/>
</dbReference>
<keyword evidence="8" id="KW-0408">Iron</keyword>
<dbReference type="SUPFAM" id="SSF51905">
    <property type="entry name" value="FAD/NAD(P)-binding domain"/>
    <property type="match status" value="1"/>
</dbReference>
<dbReference type="Gene3D" id="3.40.50.720">
    <property type="entry name" value="NAD(P)-binding Rossmann-like Domain"/>
    <property type="match status" value="1"/>
</dbReference>
<keyword evidence="6" id="KW-0479">Metal-binding</keyword>
<dbReference type="InterPro" id="IPR036188">
    <property type="entry name" value="FAD/NAD-bd_sf"/>
</dbReference>
<dbReference type="GO" id="GO:0051536">
    <property type="term" value="F:iron-sulfur cluster binding"/>
    <property type="evidence" value="ECO:0007669"/>
    <property type="project" value="UniProtKB-KW"/>
</dbReference>
<dbReference type="PANTHER" id="PTHR42917:SF2">
    <property type="entry name" value="2,4-DIENOYL-COA REDUCTASE [(2E)-ENOYL-COA-PRODUCING]"/>
    <property type="match status" value="1"/>
</dbReference>
<dbReference type="EMBL" id="VTPS01000018">
    <property type="protein sequence ID" value="TZE81112.1"/>
    <property type="molecule type" value="Genomic_DNA"/>
</dbReference>
<protein>
    <submittedName>
        <fullName evidence="12">NAD(P)-binding protein</fullName>
    </submittedName>
</protein>
<evidence type="ECO:0000256" key="4">
    <source>
        <dbReference type="ARBA" id="ARBA00022630"/>
    </source>
</evidence>
<evidence type="ECO:0000259" key="10">
    <source>
        <dbReference type="Pfam" id="PF00724"/>
    </source>
</evidence>
<dbReference type="Pfam" id="PF00724">
    <property type="entry name" value="Oxidored_FMN"/>
    <property type="match status" value="1"/>
</dbReference>
<sequence length="669" mass="73980">MALKYPNIFSPLQVKGMTLKNRIIMPPMGTNYATFNGEVSETMMNYYELRAKGGTALIIVENACVDFPMGTNGTKQLRIDDNQFVPGLYELVERIHAYDAKASIQLNHAGASAYVARLGGKQPVSASNIPSKTNGSIPRELKVEEIYEIAKKYGEAAARAQLAGFDSVEIHGGHSYLICQFMSPLYNKRTDEFGGSIENRARFASLVLDSVRAAVGPKFPISFRISADDFLEGGNTLEDTLEIMKYLVEKIDIINVSAAENDSIQYQIDKMDLADGWRSYLGKAFKEKFNKPVVVSGNIRNPQIAEEIIARGDADLIAIGRGLISEPNWVNKIARGEEKYLRKCISCNIGCADHRIGRSQPVRCTINPDVIFEDAYKKNHVKKNVNVVVIGAGSAGMEAACTAAEVGCNVTLLEEKDRVGGLCWMIGLIPSKKRIHDFVTYLENRMAKLPNLTLKLNTKATRELLDKLNPDLVVNATGSKPLLPPIPGLCDFVDQEGSKIKSIFGFLNNVKSFENSKGRKIVVVGGGAVGLDVAEFFAEHEADVTIVEMMPQLAKDLDYITKISMFDIIKKHNIKVLTNTALQRVNADSFTVKNPDGSIEDLKFDYGFVCLGMRSEVSDYKNLENYVQEKGIKLYNIGDSKRVRKIINGVEEGRNVVKILEVMGAFTNR</sequence>
<name>A0A5D8Q9C9_9THEO</name>
<gene>
    <name evidence="12" type="ORF">FWJ32_10835</name>
</gene>
<evidence type="ECO:0000256" key="8">
    <source>
        <dbReference type="ARBA" id="ARBA00023004"/>
    </source>
</evidence>
<dbReference type="CDD" id="cd02803">
    <property type="entry name" value="OYE_like_FMN_family"/>
    <property type="match status" value="1"/>
</dbReference>
<organism evidence="12 13">
    <name type="scientific">Calorimonas adulescens</name>
    <dbReference type="NCBI Taxonomy" id="2606906"/>
    <lineage>
        <taxon>Bacteria</taxon>
        <taxon>Bacillati</taxon>
        <taxon>Bacillota</taxon>
        <taxon>Clostridia</taxon>
        <taxon>Thermoanaerobacterales</taxon>
        <taxon>Thermoanaerobacteraceae</taxon>
        <taxon>Calorimonas</taxon>
    </lineage>
</organism>
<keyword evidence="7" id="KW-0560">Oxidoreductase</keyword>
<keyword evidence="9" id="KW-0411">Iron-sulfur</keyword>
<comment type="cofactor">
    <cofactor evidence="1">
        <name>FMN</name>
        <dbReference type="ChEBI" id="CHEBI:58210"/>
    </cofactor>
</comment>
<evidence type="ECO:0000256" key="7">
    <source>
        <dbReference type="ARBA" id="ARBA00023002"/>
    </source>
</evidence>
<evidence type="ECO:0000256" key="6">
    <source>
        <dbReference type="ARBA" id="ARBA00022723"/>
    </source>
</evidence>
<feature type="domain" description="FAD/NAD(P)-binding" evidence="11">
    <location>
        <begin position="386"/>
        <end position="622"/>
    </location>
</feature>
<evidence type="ECO:0000256" key="5">
    <source>
        <dbReference type="ARBA" id="ARBA00022643"/>
    </source>
</evidence>
<comment type="similarity">
    <text evidence="3">In the N-terminal section; belongs to the NADH:flavin oxidoreductase/NADH oxidase family.</text>
</comment>
<evidence type="ECO:0000256" key="2">
    <source>
        <dbReference type="ARBA" id="ARBA00001966"/>
    </source>
</evidence>
<dbReference type="GO" id="GO:0010181">
    <property type="term" value="F:FMN binding"/>
    <property type="evidence" value="ECO:0007669"/>
    <property type="project" value="InterPro"/>
</dbReference>
<comment type="caution">
    <text evidence="12">The sequence shown here is derived from an EMBL/GenBank/DDBJ whole genome shotgun (WGS) entry which is preliminary data.</text>
</comment>
<dbReference type="PRINTS" id="PR00368">
    <property type="entry name" value="FADPNR"/>
</dbReference>
<dbReference type="Pfam" id="PF07992">
    <property type="entry name" value="Pyr_redox_2"/>
    <property type="match status" value="1"/>
</dbReference>
<keyword evidence="5" id="KW-0288">FMN</keyword>
<dbReference type="Proteomes" id="UP000322976">
    <property type="component" value="Unassembled WGS sequence"/>
</dbReference>
<keyword evidence="13" id="KW-1185">Reference proteome</keyword>
<evidence type="ECO:0000259" key="11">
    <source>
        <dbReference type="Pfam" id="PF07992"/>
    </source>
</evidence>
<proteinExistence type="inferred from homology"/>
<dbReference type="InterPro" id="IPR051793">
    <property type="entry name" value="NADH:flavin_oxidoreductase"/>
</dbReference>
<feature type="domain" description="NADH:flavin oxidoreductase/NADH oxidase N-terminal" evidence="10">
    <location>
        <begin position="8"/>
        <end position="338"/>
    </location>
</feature>
<evidence type="ECO:0000256" key="9">
    <source>
        <dbReference type="ARBA" id="ARBA00023014"/>
    </source>
</evidence>
<evidence type="ECO:0000256" key="3">
    <source>
        <dbReference type="ARBA" id="ARBA00011048"/>
    </source>
</evidence>
<keyword evidence="4" id="KW-0285">Flavoprotein</keyword>
<dbReference type="SUPFAM" id="SSF51395">
    <property type="entry name" value="FMN-linked oxidoreductases"/>
    <property type="match status" value="1"/>
</dbReference>
<comment type="cofactor">
    <cofactor evidence="2">
        <name>[4Fe-4S] cluster</name>
        <dbReference type="ChEBI" id="CHEBI:49883"/>
    </cofactor>
</comment>
<evidence type="ECO:0000256" key="1">
    <source>
        <dbReference type="ARBA" id="ARBA00001917"/>
    </source>
</evidence>